<evidence type="ECO:0000256" key="2">
    <source>
        <dbReference type="ARBA" id="ARBA00022597"/>
    </source>
</evidence>
<dbReference type="InterPro" id="IPR036542">
    <property type="entry name" value="PTS_IIA_lac/cel_sf"/>
</dbReference>
<accession>A0A412J1Z7</accession>
<keyword evidence="6" id="KW-0460">Magnesium</keyword>
<dbReference type="AlphaFoldDB" id="A0A412J1Z7"/>
<dbReference type="PANTHER" id="PTHR34382">
    <property type="entry name" value="PTS SYSTEM N,N'-DIACETYLCHITOBIOSE-SPECIFIC EIIA COMPONENT"/>
    <property type="match status" value="1"/>
</dbReference>
<keyword evidence="6" id="KW-0479">Metal-binding</keyword>
<dbReference type="Pfam" id="PF02255">
    <property type="entry name" value="PTS_IIA"/>
    <property type="match status" value="1"/>
</dbReference>
<feature type="modified residue" description="Phosphohistidine; by HPr" evidence="7">
    <location>
        <position position="83"/>
    </location>
</feature>
<organism evidence="8 9">
    <name type="scientific">Holdemanella biformis</name>
    <dbReference type="NCBI Taxonomy" id="1735"/>
    <lineage>
        <taxon>Bacteria</taxon>
        <taxon>Bacillati</taxon>
        <taxon>Bacillota</taxon>
        <taxon>Erysipelotrichia</taxon>
        <taxon>Erysipelotrichales</taxon>
        <taxon>Erysipelotrichaceae</taxon>
        <taxon>Holdemanella</taxon>
    </lineage>
</organism>
<evidence type="ECO:0000256" key="1">
    <source>
        <dbReference type="ARBA" id="ARBA00022448"/>
    </source>
</evidence>
<dbReference type="RefSeq" id="WP_118319983.1">
    <property type="nucleotide sequence ID" value="NZ_QRVM01000021.1"/>
</dbReference>
<proteinExistence type="predicted"/>
<evidence type="ECO:0000256" key="7">
    <source>
        <dbReference type="PROSITE-ProRule" id="PRU00418"/>
    </source>
</evidence>
<evidence type="ECO:0000313" key="8">
    <source>
        <dbReference type="EMBL" id="RGS46601.1"/>
    </source>
</evidence>
<protein>
    <submittedName>
        <fullName evidence="8">PTS lactose/cellobiose transporter subunit IIA</fullName>
    </submittedName>
</protein>
<dbReference type="Proteomes" id="UP000285274">
    <property type="component" value="Unassembled WGS sequence"/>
</dbReference>
<gene>
    <name evidence="8" type="ORF">DWX92_05950</name>
</gene>
<dbReference type="GO" id="GO:0016740">
    <property type="term" value="F:transferase activity"/>
    <property type="evidence" value="ECO:0007669"/>
    <property type="project" value="UniProtKB-KW"/>
</dbReference>
<evidence type="ECO:0000256" key="5">
    <source>
        <dbReference type="PIRSR" id="PIRSR000699-1"/>
    </source>
</evidence>
<comment type="caution">
    <text evidence="8">The sequence shown here is derived from an EMBL/GenBank/DDBJ whole genome shotgun (WGS) entry which is preliminary data.</text>
</comment>
<dbReference type="GO" id="GO:0009401">
    <property type="term" value="P:phosphoenolpyruvate-dependent sugar phosphotransferase system"/>
    <property type="evidence" value="ECO:0007669"/>
    <property type="project" value="UniProtKB-KW"/>
</dbReference>
<keyword evidence="1" id="KW-0813">Transport</keyword>
<feature type="active site" description="Tele-phosphohistidine intermediate" evidence="5">
    <location>
        <position position="83"/>
    </location>
</feature>
<dbReference type="Gene3D" id="1.20.58.80">
    <property type="entry name" value="Phosphotransferase system, lactose/cellobiose-type IIA subunit"/>
    <property type="match status" value="1"/>
</dbReference>
<dbReference type="PROSITE" id="PS51095">
    <property type="entry name" value="PTS_EIIA_TYPE_3"/>
    <property type="match status" value="1"/>
</dbReference>
<keyword evidence="2" id="KW-0762">Sugar transport</keyword>
<feature type="binding site" evidence="6">
    <location>
        <position position="86"/>
    </location>
    <ligand>
        <name>Mg(2+)</name>
        <dbReference type="ChEBI" id="CHEBI:18420"/>
        <note>ligand shared between all trimeric partners</note>
    </ligand>
</feature>
<dbReference type="CDD" id="cd00215">
    <property type="entry name" value="PTS_IIA_lac"/>
    <property type="match status" value="1"/>
</dbReference>
<comment type="cofactor">
    <cofactor evidence="6">
        <name>Mg(2+)</name>
        <dbReference type="ChEBI" id="CHEBI:18420"/>
    </cofactor>
    <text evidence="6">Binds 1 Mg(2+) ion per trimer.</text>
</comment>
<evidence type="ECO:0000256" key="6">
    <source>
        <dbReference type="PIRSR" id="PIRSR000699-2"/>
    </source>
</evidence>
<dbReference type="GO" id="GO:0046872">
    <property type="term" value="F:metal ion binding"/>
    <property type="evidence" value="ECO:0007669"/>
    <property type="project" value="UniProtKB-KW"/>
</dbReference>
<evidence type="ECO:0000313" key="9">
    <source>
        <dbReference type="Proteomes" id="UP000285274"/>
    </source>
</evidence>
<evidence type="ECO:0000256" key="3">
    <source>
        <dbReference type="ARBA" id="ARBA00022679"/>
    </source>
</evidence>
<dbReference type="EMBL" id="QRVM01000021">
    <property type="protein sequence ID" value="RGS46601.1"/>
    <property type="molecule type" value="Genomic_DNA"/>
</dbReference>
<dbReference type="PANTHER" id="PTHR34382:SF7">
    <property type="entry name" value="PTS SYSTEM N,N'-DIACETYLCHITOBIOSE-SPECIFIC EIIA COMPONENT"/>
    <property type="match status" value="1"/>
</dbReference>
<name>A0A412J1Z7_9FIRM</name>
<dbReference type="InterPro" id="IPR003188">
    <property type="entry name" value="PTS_IIA_lac/cel"/>
</dbReference>
<sequence length="112" mass="12349">MAEENKTEQSVEMISFGIIANAGDARSFAFQALEAAKQGNFDEADELMKKSDEAATLAHKAQTDLLFNEMNGNPTPVNVLLVHSQDHLMTSMLAQELIKEMIIMYKNGGKTE</sequence>
<dbReference type="SUPFAM" id="SSF46973">
    <property type="entry name" value="Enzyme IIa from lactose specific PTS, IIa-lac"/>
    <property type="match status" value="1"/>
</dbReference>
<dbReference type="PIRSF" id="PIRSF000699">
    <property type="entry name" value="PTS_IILac_III"/>
    <property type="match status" value="1"/>
</dbReference>
<evidence type="ECO:0000256" key="4">
    <source>
        <dbReference type="ARBA" id="ARBA00022683"/>
    </source>
</evidence>
<keyword evidence="4" id="KW-0598">Phosphotransferase system</keyword>
<keyword evidence="3" id="KW-0808">Transferase</keyword>
<reference evidence="8 9" key="1">
    <citation type="submission" date="2018-08" db="EMBL/GenBank/DDBJ databases">
        <title>A genome reference for cultivated species of the human gut microbiota.</title>
        <authorList>
            <person name="Zou Y."/>
            <person name="Xue W."/>
            <person name="Luo G."/>
        </authorList>
    </citation>
    <scope>NUCLEOTIDE SEQUENCE [LARGE SCALE GENOMIC DNA]</scope>
    <source>
        <strain evidence="8 9">AF22-10AC</strain>
    </source>
</reference>